<accession>A0A1Y1ZVW8</accession>
<feature type="region of interest" description="Disordered" evidence="1">
    <location>
        <begin position="1181"/>
        <end position="1209"/>
    </location>
</feature>
<feature type="compositionally biased region" description="Acidic residues" evidence="1">
    <location>
        <begin position="1593"/>
        <end position="1613"/>
    </location>
</feature>
<keyword evidence="3" id="KW-1185">Reference proteome</keyword>
<comment type="caution">
    <text evidence="2">The sequence shown here is derived from an EMBL/GenBank/DDBJ whole genome shotgun (WGS) entry which is preliminary data.</text>
</comment>
<protein>
    <submittedName>
        <fullName evidence="2">Uncharacterized protein</fullName>
    </submittedName>
</protein>
<organism evidence="2 3">
    <name type="scientific">Rhizoclosmatium globosum</name>
    <dbReference type="NCBI Taxonomy" id="329046"/>
    <lineage>
        <taxon>Eukaryota</taxon>
        <taxon>Fungi</taxon>
        <taxon>Fungi incertae sedis</taxon>
        <taxon>Chytridiomycota</taxon>
        <taxon>Chytridiomycota incertae sedis</taxon>
        <taxon>Chytridiomycetes</taxon>
        <taxon>Chytridiales</taxon>
        <taxon>Chytriomycetaceae</taxon>
        <taxon>Rhizoclosmatium</taxon>
    </lineage>
</organism>
<proteinExistence type="predicted"/>
<sequence>MPETVILNFRQHLTGDQLANSCLYFGLPSNPDILEKIRNCKDQINLLRQNPNRTPQLCLDLIPQCFGGFQSQSRANILEQHRVSTLFSADDVRISGVLYLAECAVKNLLGLGRLSFSGSPFAAASDAACKVAGVLVLNRYTEEGSLNLLFDQELAALQGVSTVIIEDSEEARAACNQNRFQVCKTGPSGCVPSAPCAPAAPCVASVPCDSVPGIPNLSLPTALPTHIAFYPEKDGPPAFFNTVSNSTTWTNQLSYAMWSPDAQHFAFVNSAKEVEWDTATNLYSPNLPKSDFPPPHAFAPRPPRFDLPPFPQIKPVPYAELSGEDCNQADILWQIDHCVLELNLIARQCYLHIDDCQVIGSVAASHVEIAPFYSQPEGAKNPLELKHNTSTLLPDCRIGSSLHPSGATQQAPGYFCPNKSFSSSLNPPTLKPQFLANFFKLVSSSYICGPLFRALNQIAAVDVEKVFAAAKGDACLKWWVCNARTFKSLLSEALSIKEAFNKVQKAKVVVDSSSLFSFPPRMPLIATLDEMKAGNCQCGIANHKRSTSSSCLFQYNHQLEEFTHPLWTKVEQWKAANSGNPIVAYLIPSVNRKNPNYQSALDLKESRFYFEQILQPMLTEWIEAGRPETHAKMPKTDSFTVKTSYSSFVPLGGCLDIQLKKNLPRFALIRFIVPRFATNVALRMYEESKQSESAPMLPCNSNFYRTVLVMVASDGNLKQPTKGSHPKLGAWFKDFKRDASVPAIHPVDTTDFANTLVHISEQLAADFLRHITIHTGNRITHTLFLIIRSVLRNHGIFVVDWKELGNLCKYYTAKFKVNDKKEFAKARKKGHHSLPPLPKWKHDATFDNQKILDFIGEQSQDAAEEIMRYMGDFFELVEFQFQGMLPLCNRNFKLHGIKYQQGHFWLAEMRELYDPVNIATSKGNPSLTIPPVFYYNKIIRDIVKRPLSLAQMNVLGHEFRRGVLSGLSHPNKTDPFYNKMFFRARGVVSVADVEEIDKLNAAIMDCISRIQQKDFRVGTFGTLPQGVTKGWHTNPQSSFKPLSLPIDTKTMAMLAVKYSTGNERDRVLNALELPPNTNQSTFVSSAIWKKPELWGALCNFDKNTLKKFGGSINISESDVSITCLRPKVATPDTGKTTAETISLPPEGLEFAFDKGIITPFYVHVQARPGSGAGLGPNQVPNGPTKAPVVDPVTNTPRLSKSQRKNRNRHARNLAIKEGTFVFSAPEHLSAERRQEIIKKAALDKQRKKARYSRNCQTRTLAQLKERKEQFGRFAYEKLSPEEKARGMGFPLRNEEFRNLANMDMADVLRKEICSAYEMELNGANMDGKTGARIAKFNAIIDDKKSQIKVTISDKIKSIQSGKTTIVQQYNNACATSFAAFPVLHELYLRQDFLQMMVYRGQQRALKVFMGYIHGNLDPKLVTCVFGSAEFSQQMKGTVSGCGGRLLKEMKKRFRWINVDEFKSTMNPGCCWGTGFKGGKINLGPCSCDFEVEQELAKLTEELLAGKDLNELLTQRDDGTFLHLAQIEALLKSLGADESFSVDETEQFDNSKFFTQKDADHHGEGEEENGRYGDDKGEFGEDGEDLRESLTTVEEGDGVEEEDDSDPMDLEESETAPVSVTVESKSLAVESDIMEDVLEEGELATSGDTSTSMEVEEELWSAALDTLLQSFSAPASTDGLDPEGIYAIHVTHPSEIWKREGVGDVYPEDVRRIPLTNSVARAKSKTILKHSKAFRPGWKEHLPLVERVKLAFHAGVPVGSPLRGLKYCHHCGTMWDRDRNAARNIWMCFWYMRLNGLKRPFTMQRKKSV</sequence>
<feature type="compositionally biased region" description="Basic and acidic residues" evidence="1">
    <location>
        <begin position="1554"/>
        <end position="1578"/>
    </location>
</feature>
<evidence type="ECO:0000313" key="3">
    <source>
        <dbReference type="Proteomes" id="UP000193642"/>
    </source>
</evidence>
<dbReference type="Proteomes" id="UP000193642">
    <property type="component" value="Unassembled WGS sequence"/>
</dbReference>
<dbReference type="OrthoDB" id="2169594at2759"/>
<evidence type="ECO:0000256" key="1">
    <source>
        <dbReference type="SAM" id="MobiDB-lite"/>
    </source>
</evidence>
<dbReference type="EMBL" id="MCGO01000329">
    <property type="protein sequence ID" value="ORY14364.1"/>
    <property type="molecule type" value="Genomic_DNA"/>
</dbReference>
<gene>
    <name evidence="2" type="ORF">BCR33DRAFT_731613</name>
</gene>
<feature type="compositionally biased region" description="Basic residues" evidence="1">
    <location>
        <begin position="1200"/>
        <end position="1209"/>
    </location>
</feature>
<reference evidence="2 3" key="1">
    <citation type="submission" date="2016-07" db="EMBL/GenBank/DDBJ databases">
        <title>Pervasive Adenine N6-methylation of Active Genes in Fungi.</title>
        <authorList>
            <consortium name="DOE Joint Genome Institute"/>
            <person name="Mondo S.J."/>
            <person name="Dannebaum R.O."/>
            <person name="Kuo R.C."/>
            <person name="Labutti K."/>
            <person name="Haridas S."/>
            <person name="Kuo A."/>
            <person name="Salamov A."/>
            <person name="Ahrendt S.R."/>
            <person name="Lipzen A."/>
            <person name="Sullivan W."/>
            <person name="Andreopoulos W.B."/>
            <person name="Clum A."/>
            <person name="Lindquist E."/>
            <person name="Daum C."/>
            <person name="Ramamoorthy G.K."/>
            <person name="Gryganskyi A."/>
            <person name="Culley D."/>
            <person name="Magnuson J.K."/>
            <person name="James T.Y."/>
            <person name="O'Malley M.A."/>
            <person name="Stajich J.E."/>
            <person name="Spatafora J.W."/>
            <person name="Visel A."/>
            <person name="Grigoriev I.V."/>
        </authorList>
    </citation>
    <scope>NUCLEOTIDE SEQUENCE [LARGE SCALE GENOMIC DNA]</scope>
    <source>
        <strain evidence="2 3">JEL800</strain>
    </source>
</reference>
<evidence type="ECO:0000313" key="2">
    <source>
        <dbReference type="EMBL" id="ORY14364.1"/>
    </source>
</evidence>
<feature type="region of interest" description="Disordered" evidence="1">
    <location>
        <begin position="1550"/>
        <end position="1625"/>
    </location>
</feature>
<name>A0A1Y1ZVW8_9FUNG</name>